<evidence type="ECO:0000313" key="2">
    <source>
        <dbReference type="EMBL" id="KAF6372052.1"/>
    </source>
</evidence>
<keyword evidence="1" id="KW-0472">Membrane</keyword>
<gene>
    <name evidence="2" type="ORF">mRhiFer1_009789</name>
</gene>
<keyword evidence="1" id="KW-1133">Transmembrane helix</keyword>
<feature type="transmembrane region" description="Helical" evidence="1">
    <location>
        <begin position="21"/>
        <end position="38"/>
    </location>
</feature>
<name>A0A7J7ZCR7_RHIFE</name>
<dbReference type="AlphaFoldDB" id="A0A7J7ZCR7"/>
<keyword evidence="1" id="KW-0812">Transmembrane</keyword>
<sequence length="158" mass="17970">MLASHNRLWISLFFGVERCETVFIIIMKIIMMIIMMVIKRKNLTTNVTLLPHTLTLPNSVRPAPGAGWRSAGISCVSWFRVLPPSKWCRDFQCPGTKAPSPARGWCPSPFYLYIFTSVSTSRKTAYFSFLAWSFFIVTLLCCNIGINAKKNKIKIKLT</sequence>
<organism evidence="2 3">
    <name type="scientific">Rhinolophus ferrumequinum</name>
    <name type="common">Greater horseshoe bat</name>
    <dbReference type="NCBI Taxonomy" id="59479"/>
    <lineage>
        <taxon>Eukaryota</taxon>
        <taxon>Metazoa</taxon>
        <taxon>Chordata</taxon>
        <taxon>Craniata</taxon>
        <taxon>Vertebrata</taxon>
        <taxon>Euteleostomi</taxon>
        <taxon>Mammalia</taxon>
        <taxon>Eutheria</taxon>
        <taxon>Laurasiatheria</taxon>
        <taxon>Chiroptera</taxon>
        <taxon>Yinpterochiroptera</taxon>
        <taxon>Rhinolophoidea</taxon>
        <taxon>Rhinolophidae</taxon>
        <taxon>Rhinolophinae</taxon>
        <taxon>Rhinolophus</taxon>
    </lineage>
</organism>
<accession>A0A7J7ZCR7</accession>
<dbReference type="EMBL" id="JACAGC010000004">
    <property type="protein sequence ID" value="KAF6372052.1"/>
    <property type="molecule type" value="Genomic_DNA"/>
</dbReference>
<evidence type="ECO:0000256" key="1">
    <source>
        <dbReference type="SAM" id="Phobius"/>
    </source>
</evidence>
<feature type="transmembrane region" description="Helical" evidence="1">
    <location>
        <begin position="125"/>
        <end position="146"/>
    </location>
</feature>
<comment type="caution">
    <text evidence="2">The sequence shown here is derived from an EMBL/GenBank/DDBJ whole genome shotgun (WGS) entry which is preliminary data.</text>
</comment>
<dbReference type="Proteomes" id="UP000585614">
    <property type="component" value="Unassembled WGS sequence"/>
</dbReference>
<evidence type="ECO:0000313" key="3">
    <source>
        <dbReference type="Proteomes" id="UP000585614"/>
    </source>
</evidence>
<reference evidence="2 3" key="1">
    <citation type="journal article" date="2020" name="Nature">
        <title>Six reference-quality genomes reveal evolution of bat adaptations.</title>
        <authorList>
            <person name="Jebb D."/>
            <person name="Huang Z."/>
            <person name="Pippel M."/>
            <person name="Hughes G.M."/>
            <person name="Lavrichenko K."/>
            <person name="Devanna P."/>
            <person name="Winkler S."/>
            <person name="Jermiin L.S."/>
            <person name="Skirmuntt E.C."/>
            <person name="Katzourakis A."/>
            <person name="Burkitt-Gray L."/>
            <person name="Ray D.A."/>
            <person name="Sullivan K.A.M."/>
            <person name="Roscito J.G."/>
            <person name="Kirilenko B.M."/>
            <person name="Davalos L.M."/>
            <person name="Corthals A.P."/>
            <person name="Power M.L."/>
            <person name="Jones G."/>
            <person name="Ransome R.D."/>
            <person name="Dechmann D.K.N."/>
            <person name="Locatelli A.G."/>
            <person name="Puechmaille S.J."/>
            <person name="Fedrigo O."/>
            <person name="Jarvis E.D."/>
            <person name="Hiller M."/>
            <person name="Vernes S.C."/>
            <person name="Myers E.W."/>
            <person name="Teeling E.C."/>
        </authorList>
    </citation>
    <scope>NUCLEOTIDE SEQUENCE [LARGE SCALE GENOMIC DNA]</scope>
    <source>
        <strain evidence="2">MRhiFer1</strain>
        <tissue evidence="2">Lung</tissue>
    </source>
</reference>
<protein>
    <submittedName>
        <fullName evidence="2">Uncharacterized protein</fullName>
    </submittedName>
</protein>
<proteinExistence type="predicted"/>